<dbReference type="EMBL" id="MFZM01000029">
    <property type="protein sequence ID" value="OGK22989.1"/>
    <property type="molecule type" value="Genomic_DNA"/>
</dbReference>
<keyword evidence="1" id="KW-1133">Transmembrane helix</keyword>
<reference evidence="2 3" key="1">
    <citation type="journal article" date="2016" name="Nat. Commun.">
        <title>Thousands of microbial genomes shed light on interconnected biogeochemical processes in an aquifer system.</title>
        <authorList>
            <person name="Anantharaman K."/>
            <person name="Brown C.T."/>
            <person name="Hug L.A."/>
            <person name="Sharon I."/>
            <person name="Castelle C.J."/>
            <person name="Probst A.J."/>
            <person name="Thomas B.C."/>
            <person name="Singh A."/>
            <person name="Wilkins M.J."/>
            <person name="Karaoz U."/>
            <person name="Brodie E.L."/>
            <person name="Williams K.H."/>
            <person name="Hubbard S.S."/>
            <person name="Banfield J.F."/>
        </authorList>
    </citation>
    <scope>NUCLEOTIDE SEQUENCE [LARGE SCALE GENOMIC DNA]</scope>
</reference>
<evidence type="ECO:0000256" key="1">
    <source>
        <dbReference type="SAM" id="Phobius"/>
    </source>
</evidence>
<evidence type="ECO:0000313" key="2">
    <source>
        <dbReference type="EMBL" id="OGK22989.1"/>
    </source>
</evidence>
<organism evidence="2 3">
    <name type="scientific">Candidatus Roizmanbacteria bacterium RIFCSPHIGHO2_02_FULL_37_24</name>
    <dbReference type="NCBI Taxonomy" id="1802037"/>
    <lineage>
        <taxon>Bacteria</taxon>
        <taxon>Candidatus Roizmaniibacteriota</taxon>
    </lineage>
</organism>
<sequence length="203" mass="22486">MRTLLKFVGMVAIAAIVWFVLDRVMGLGTETGLFAAILVGLMMLVLEDRRISPSEWPVAIVILIGLGWLMYASWQGPALHLMDEYVYRLIGAIALGAGGVVAFVLRKYLLAAFLLALTVAVWAGLPWTVLLVVGLGFLWFWFVVEVLDLELEARRGVIDGGRGAYVRWRIYAKRGGTRRWRWSVAQSFGRIDPPPPPPAPPAP</sequence>
<evidence type="ECO:0000313" key="3">
    <source>
        <dbReference type="Proteomes" id="UP000177159"/>
    </source>
</evidence>
<keyword evidence="1" id="KW-0812">Transmembrane</keyword>
<protein>
    <submittedName>
        <fullName evidence="2">Uncharacterized protein</fullName>
    </submittedName>
</protein>
<feature type="transmembrane region" description="Helical" evidence="1">
    <location>
        <begin position="5"/>
        <end position="21"/>
    </location>
</feature>
<accession>A0A1F7GVA9</accession>
<comment type="caution">
    <text evidence="2">The sequence shown here is derived from an EMBL/GenBank/DDBJ whole genome shotgun (WGS) entry which is preliminary data.</text>
</comment>
<feature type="transmembrane region" description="Helical" evidence="1">
    <location>
        <begin position="86"/>
        <end position="105"/>
    </location>
</feature>
<feature type="transmembrane region" description="Helical" evidence="1">
    <location>
        <begin position="112"/>
        <end position="142"/>
    </location>
</feature>
<dbReference type="AlphaFoldDB" id="A0A1F7GVA9"/>
<proteinExistence type="predicted"/>
<dbReference type="Proteomes" id="UP000177159">
    <property type="component" value="Unassembled WGS sequence"/>
</dbReference>
<name>A0A1F7GVA9_9BACT</name>
<keyword evidence="1" id="KW-0472">Membrane</keyword>
<gene>
    <name evidence="2" type="ORF">A3C24_02515</name>
</gene>
<feature type="transmembrane region" description="Helical" evidence="1">
    <location>
        <begin position="27"/>
        <end position="46"/>
    </location>
</feature>
<feature type="transmembrane region" description="Helical" evidence="1">
    <location>
        <begin position="58"/>
        <end position="74"/>
    </location>
</feature>